<dbReference type="Gene3D" id="3.30.465.10">
    <property type="match status" value="2"/>
</dbReference>
<name>A0A0A2KY65_PENIT</name>
<comment type="cofactor">
    <cofactor evidence="1">
        <name>FAD</name>
        <dbReference type="ChEBI" id="CHEBI:57692"/>
    </cofactor>
</comment>
<dbReference type="InterPro" id="IPR016169">
    <property type="entry name" value="FAD-bd_PCMH_sub2"/>
</dbReference>
<dbReference type="AlphaFoldDB" id="A0A0A2KY65"/>
<dbReference type="GO" id="GO:0016491">
    <property type="term" value="F:oxidoreductase activity"/>
    <property type="evidence" value="ECO:0007669"/>
    <property type="project" value="UniProtKB-KW"/>
</dbReference>
<feature type="signal peptide" evidence="6">
    <location>
        <begin position="1"/>
        <end position="17"/>
    </location>
</feature>
<dbReference type="SUPFAM" id="SSF56176">
    <property type="entry name" value="FAD-binding/transporter-associated domain-like"/>
    <property type="match status" value="1"/>
</dbReference>
<dbReference type="PROSITE" id="PS51387">
    <property type="entry name" value="FAD_PCMH"/>
    <property type="match status" value="1"/>
</dbReference>
<evidence type="ECO:0000256" key="5">
    <source>
        <dbReference type="ARBA" id="ARBA00023002"/>
    </source>
</evidence>
<evidence type="ECO:0000256" key="6">
    <source>
        <dbReference type="SAM" id="SignalP"/>
    </source>
</evidence>
<evidence type="ECO:0000256" key="1">
    <source>
        <dbReference type="ARBA" id="ARBA00001974"/>
    </source>
</evidence>
<keyword evidence="5" id="KW-0560">Oxidoreductase</keyword>
<keyword evidence="4" id="KW-0274">FAD</keyword>
<dbReference type="Pfam" id="PF01565">
    <property type="entry name" value="FAD_binding_4"/>
    <property type="match status" value="1"/>
</dbReference>
<evidence type="ECO:0000313" key="9">
    <source>
        <dbReference type="Proteomes" id="UP000030104"/>
    </source>
</evidence>
<proteinExistence type="inferred from homology"/>
<keyword evidence="6" id="KW-0732">Signal</keyword>
<dbReference type="InterPro" id="IPR006094">
    <property type="entry name" value="Oxid_FAD_bind_N"/>
</dbReference>
<dbReference type="InterPro" id="IPR036318">
    <property type="entry name" value="FAD-bd_PCMH-like_sf"/>
</dbReference>
<dbReference type="InterPro" id="IPR050416">
    <property type="entry name" value="FAD-linked_Oxidoreductase"/>
</dbReference>
<accession>A0A0A2KY65</accession>
<evidence type="ECO:0000259" key="7">
    <source>
        <dbReference type="PROSITE" id="PS51387"/>
    </source>
</evidence>
<keyword evidence="9" id="KW-1185">Reference proteome</keyword>
<dbReference type="Proteomes" id="UP000030104">
    <property type="component" value="Unassembled WGS sequence"/>
</dbReference>
<gene>
    <name evidence="8" type="ORF">PITC_056950</name>
</gene>
<evidence type="ECO:0000256" key="3">
    <source>
        <dbReference type="ARBA" id="ARBA00022630"/>
    </source>
</evidence>
<dbReference type="STRING" id="40296.A0A0A2KY65"/>
<organism evidence="8 9">
    <name type="scientific">Penicillium italicum</name>
    <name type="common">Blue mold</name>
    <dbReference type="NCBI Taxonomy" id="40296"/>
    <lineage>
        <taxon>Eukaryota</taxon>
        <taxon>Fungi</taxon>
        <taxon>Dikarya</taxon>
        <taxon>Ascomycota</taxon>
        <taxon>Pezizomycotina</taxon>
        <taxon>Eurotiomycetes</taxon>
        <taxon>Eurotiomycetidae</taxon>
        <taxon>Eurotiales</taxon>
        <taxon>Aspergillaceae</taxon>
        <taxon>Penicillium</taxon>
    </lineage>
</organism>
<comment type="similarity">
    <text evidence="2">Belongs to the oxygen-dependent FAD-linked oxidoreductase family.</text>
</comment>
<evidence type="ECO:0000256" key="4">
    <source>
        <dbReference type="ARBA" id="ARBA00022827"/>
    </source>
</evidence>
<sequence>MQYILGVGTLLFALVAAYEPQCRSLPGDVQWPRQNLWDRLNATVDGQLIAAVPLASVCHDPQYNETACAVLQKWWSWARYHENSPTSVMTPWFQDQECSPYTSVSTPCQLGNIVAYSINVSSAADVQAGINFTQKNNVRLVIKNTGHDYMGKSTGKGGLGLWMHNLNAIEVLSNYSSPNYQGPALKLGAGVVTSAAYEAANQHGLRIVGGDCPSVGIAGGFTQGGGHSILSSQYGMGADQVVEWEVVTATGVHLIASPSQNADLYWALSGGGPGTYGVVISMTIRAYSDAGVVGGASLAISSTGLAPSVYWGAIRKWHEMLLPMTNAGASVNYLVTSSALTVEAITLVNGTADDIRTLLQPLFVYLSRSNVTQAAYTAKMTTSTDFLSHYLRYFGPLPDGAFATAQLVGGRLVPQSILQDPSSLSDLMALLRNITVSTSFYIAGFAANLSITASRSPVAFNAVLPAWRETGVSLILPSVWNFTLPRSVEVQRELQLTNNLEPQLRKLTPGSGTYLNEANFMLRTWKEDFYGANYDRLRAIKKKYDPEDLFYAHSAVGSDVWTVADNGRMCRS</sequence>
<feature type="domain" description="FAD-binding PCMH-type" evidence="7">
    <location>
        <begin position="109"/>
        <end position="289"/>
    </location>
</feature>
<dbReference type="InterPro" id="IPR016166">
    <property type="entry name" value="FAD-bd_PCMH"/>
</dbReference>
<dbReference type="PANTHER" id="PTHR42973">
    <property type="entry name" value="BINDING OXIDOREDUCTASE, PUTATIVE (AFU_ORTHOLOGUE AFUA_1G17690)-RELATED"/>
    <property type="match status" value="1"/>
</dbReference>
<keyword evidence="3" id="KW-0285">Flavoprotein</keyword>
<feature type="chain" id="PRO_5001989664" evidence="6">
    <location>
        <begin position="18"/>
        <end position="572"/>
    </location>
</feature>
<dbReference type="Pfam" id="PF08031">
    <property type="entry name" value="BBE"/>
    <property type="match status" value="1"/>
</dbReference>
<dbReference type="HOGENOM" id="CLU_018354_4_2_1"/>
<dbReference type="InterPro" id="IPR012951">
    <property type="entry name" value="BBE"/>
</dbReference>
<evidence type="ECO:0000256" key="2">
    <source>
        <dbReference type="ARBA" id="ARBA00005466"/>
    </source>
</evidence>
<dbReference type="PhylomeDB" id="A0A0A2KY65"/>
<reference evidence="8 9" key="1">
    <citation type="journal article" date="2015" name="Mol. Plant Microbe Interact.">
        <title>Genome, transcriptome, and functional analyses of Penicillium expansum provide new insights into secondary metabolism and pathogenicity.</title>
        <authorList>
            <person name="Ballester A.R."/>
            <person name="Marcet-Houben M."/>
            <person name="Levin E."/>
            <person name="Sela N."/>
            <person name="Selma-Lazaro C."/>
            <person name="Carmona L."/>
            <person name="Wisniewski M."/>
            <person name="Droby S."/>
            <person name="Gonzalez-Candelas L."/>
            <person name="Gabaldon T."/>
        </authorList>
    </citation>
    <scope>NUCLEOTIDE SEQUENCE [LARGE SCALE GENOMIC DNA]</scope>
    <source>
        <strain evidence="8 9">PHI-1</strain>
    </source>
</reference>
<comment type="caution">
    <text evidence="8">The sequence shown here is derived from an EMBL/GenBank/DDBJ whole genome shotgun (WGS) entry which is preliminary data.</text>
</comment>
<dbReference type="EMBL" id="JQGA01000867">
    <property type="protein sequence ID" value="KGO72709.1"/>
    <property type="molecule type" value="Genomic_DNA"/>
</dbReference>
<dbReference type="PANTHER" id="PTHR42973:SF39">
    <property type="entry name" value="FAD-BINDING PCMH-TYPE DOMAIN-CONTAINING PROTEIN"/>
    <property type="match status" value="1"/>
</dbReference>
<dbReference type="GO" id="GO:0071949">
    <property type="term" value="F:FAD binding"/>
    <property type="evidence" value="ECO:0007669"/>
    <property type="project" value="InterPro"/>
</dbReference>
<dbReference type="OMA" id="MNEATWD"/>
<protein>
    <submittedName>
        <fullName evidence="8">FAD linked oxidase, N-terminal</fullName>
    </submittedName>
</protein>
<dbReference type="OrthoDB" id="9983560at2759"/>
<evidence type="ECO:0000313" key="8">
    <source>
        <dbReference type="EMBL" id="KGO72709.1"/>
    </source>
</evidence>